<dbReference type="InterPro" id="IPR027417">
    <property type="entry name" value="P-loop_NTPase"/>
</dbReference>
<dbReference type="PANTHER" id="PTHR35205">
    <property type="entry name" value="NB-ARC AND TPR DOMAIN PROTEIN"/>
    <property type="match status" value="1"/>
</dbReference>
<dbReference type="Gene3D" id="3.40.50.300">
    <property type="entry name" value="P-loop containing nucleotide triphosphate hydrolases"/>
    <property type="match status" value="1"/>
</dbReference>
<dbReference type="STRING" id="1209931.A0A135V6H7"/>
<reference evidence="3 4" key="1">
    <citation type="submission" date="2014-02" db="EMBL/GenBank/DDBJ databases">
        <title>The genome sequence of Colletotrichum salicis CBS 607.94.</title>
        <authorList>
            <person name="Baroncelli R."/>
            <person name="Thon M.R."/>
        </authorList>
    </citation>
    <scope>NUCLEOTIDE SEQUENCE [LARGE SCALE GENOMIC DNA]</scope>
    <source>
        <strain evidence="3 4">CBS 607.94</strain>
    </source>
</reference>
<feature type="domain" description="NB-ARC" evidence="2">
    <location>
        <begin position="71"/>
        <end position="229"/>
    </location>
</feature>
<sequence>MAVETMHSKQTVLLFDLQQGVQNLKLSKPEDLSIARNPHFVVPFPSDPDFVSRPDIWAWTETRYAGSERRFALVGLGGFGKSQVAIQFAHQVHVTSPNTSIFWVNASTKATFEDSYRSVAEVLMLPRRHDPGVNVLALLRDWLQREDVSPWLMIVDNADDVEILFANVNGQKDAPMPIASYLPKSDNGKILFTSRSWDVVERLTGNGKMILRVPTMDEAQALLLFRKKLGEDIEKAVAVRLAHRLDHIPLAVSQAAAYIYRRSPQVTVRSYLDEFERSEKRKGTLLRSDKGDIRRYDGLSSSVIVTWQVTFEQIKREQPRAANLLSLMSYFQAQNVPKYMLHDYNSSFAQEAESDDDDDSGNESDSSDNDSDDGDFEDDLDVLQGYSLIAMTATSGFCEMHPLVQFCTKVWISEFGCPKRWKSLFLQSASKHFPSGAFETHQKKATS</sequence>
<dbReference type="InterPro" id="IPR002182">
    <property type="entry name" value="NB-ARC"/>
</dbReference>
<proteinExistence type="predicted"/>
<feature type="compositionally biased region" description="Acidic residues" evidence="1">
    <location>
        <begin position="352"/>
        <end position="376"/>
    </location>
</feature>
<dbReference type="OrthoDB" id="20872at2759"/>
<name>A0A135V6H7_9PEZI</name>
<protein>
    <submittedName>
        <fullName evidence="3">Kinesin light chain protein</fullName>
    </submittedName>
</protein>
<evidence type="ECO:0000313" key="3">
    <source>
        <dbReference type="EMBL" id="KXH68280.1"/>
    </source>
</evidence>
<dbReference type="SUPFAM" id="SSF52540">
    <property type="entry name" value="P-loop containing nucleoside triphosphate hydrolases"/>
    <property type="match status" value="1"/>
</dbReference>
<comment type="caution">
    <text evidence="3">The sequence shown here is derived from an EMBL/GenBank/DDBJ whole genome shotgun (WGS) entry which is preliminary data.</text>
</comment>
<keyword evidence="4" id="KW-1185">Reference proteome</keyword>
<evidence type="ECO:0000259" key="2">
    <source>
        <dbReference type="Pfam" id="PF00931"/>
    </source>
</evidence>
<dbReference type="GO" id="GO:0043531">
    <property type="term" value="F:ADP binding"/>
    <property type="evidence" value="ECO:0007669"/>
    <property type="project" value="InterPro"/>
</dbReference>
<dbReference type="AlphaFoldDB" id="A0A135V6H7"/>
<organism evidence="3 4">
    <name type="scientific">Colletotrichum salicis</name>
    <dbReference type="NCBI Taxonomy" id="1209931"/>
    <lineage>
        <taxon>Eukaryota</taxon>
        <taxon>Fungi</taxon>
        <taxon>Dikarya</taxon>
        <taxon>Ascomycota</taxon>
        <taxon>Pezizomycotina</taxon>
        <taxon>Sordariomycetes</taxon>
        <taxon>Hypocreomycetidae</taxon>
        <taxon>Glomerellales</taxon>
        <taxon>Glomerellaceae</taxon>
        <taxon>Colletotrichum</taxon>
        <taxon>Colletotrichum acutatum species complex</taxon>
    </lineage>
</organism>
<evidence type="ECO:0000256" key="1">
    <source>
        <dbReference type="SAM" id="MobiDB-lite"/>
    </source>
</evidence>
<feature type="region of interest" description="Disordered" evidence="1">
    <location>
        <begin position="350"/>
        <end position="376"/>
    </location>
</feature>
<evidence type="ECO:0000313" key="4">
    <source>
        <dbReference type="Proteomes" id="UP000070121"/>
    </source>
</evidence>
<dbReference type="Proteomes" id="UP000070121">
    <property type="component" value="Unassembled WGS sequence"/>
</dbReference>
<gene>
    <name evidence="3" type="ORF">CSAL01_13704</name>
</gene>
<dbReference type="Pfam" id="PF00931">
    <property type="entry name" value="NB-ARC"/>
    <property type="match status" value="1"/>
</dbReference>
<accession>A0A135V6H7</accession>
<dbReference type="EMBL" id="JFFI01000335">
    <property type="protein sequence ID" value="KXH68280.1"/>
    <property type="molecule type" value="Genomic_DNA"/>
</dbReference>
<dbReference type="PANTHER" id="PTHR35205:SF1">
    <property type="entry name" value="ZU5 DOMAIN-CONTAINING PROTEIN"/>
    <property type="match status" value="1"/>
</dbReference>